<keyword evidence="3" id="KW-0479">Metal-binding</keyword>
<protein>
    <submittedName>
        <fullName evidence="9">Uncharacterized protein</fullName>
    </submittedName>
</protein>
<dbReference type="SUPFAM" id="SSF48239">
    <property type="entry name" value="Terpenoid cyclases/Protein prenyltransferases"/>
    <property type="match status" value="1"/>
</dbReference>
<sequence>MVEHKRLATHFAMALPALLTNFLPSSIRPNQHSLLLFSQPRSSFSSRSAVSSGAQFAKCSLTIEEQDAARRSANWKPSVWDYSFVQSLNADFTVDKYAEQVQRLKEEVNGLFHKEMNQVAKLEFIDVVQRLGLGYHFKTEIKNALSSIYNNTEDTQLLDYLYSVSLRFRLLRQHGYIVPQDVFQKFMNNTGTFNESLKKDVKALLSLYEASFHGLEGETTVDEAWNFASKHLKDLNLDEIPANLASEVSHALDIPIHWRPNRLEARWFMDMYKKQQDRIPSLLRLAKLDFNIVQSIHKKEVSNMARWWVELGANKMTFCRDRLVEHYFWCNAMVFEPQYTEFREMTTKLTSMVTLIDDVYDVYGTLEELEVLMDFIVRWDITDVDKLPLTIRTCFLALYNTTNEIGYWTMRERGINTIPYMRKVWADECTAYIKEARWYNKGTKPMLKEYMDNAVTSIGGLIMLLGSYFLTTEEPMEEGLDFVSKIPSVMHCSAKILRLNNDLSTSSYELARGDNFKALECYMNETGASEEATREHIRHLARKTWKRMNRDMFEDYPYPGFGPFLGACLNLARASQCFYQYGDGHGLPDHETKAHIVSALFEPVPLD</sequence>
<keyword evidence="4" id="KW-0460">Magnesium</keyword>
<evidence type="ECO:0000256" key="6">
    <source>
        <dbReference type="ARBA" id="ARBA00023239"/>
    </source>
</evidence>
<dbReference type="GO" id="GO:0000287">
    <property type="term" value="F:magnesium ion binding"/>
    <property type="evidence" value="ECO:0007669"/>
    <property type="project" value="InterPro"/>
</dbReference>
<dbReference type="InterPro" id="IPR050148">
    <property type="entry name" value="Terpene_synthase-like"/>
</dbReference>
<organism evidence="9 10">
    <name type="scientific">Corymbia citriodora subsp. variegata</name>
    <dbReference type="NCBI Taxonomy" id="360336"/>
    <lineage>
        <taxon>Eukaryota</taxon>
        <taxon>Viridiplantae</taxon>
        <taxon>Streptophyta</taxon>
        <taxon>Embryophyta</taxon>
        <taxon>Tracheophyta</taxon>
        <taxon>Spermatophyta</taxon>
        <taxon>Magnoliopsida</taxon>
        <taxon>eudicotyledons</taxon>
        <taxon>Gunneridae</taxon>
        <taxon>Pentapetalae</taxon>
        <taxon>rosids</taxon>
        <taxon>malvids</taxon>
        <taxon>Myrtales</taxon>
        <taxon>Myrtaceae</taxon>
        <taxon>Myrtoideae</taxon>
        <taxon>Eucalypteae</taxon>
        <taxon>Corymbia</taxon>
    </lineage>
</organism>
<evidence type="ECO:0000256" key="2">
    <source>
        <dbReference type="ARBA" id="ARBA00001946"/>
    </source>
</evidence>
<dbReference type="Proteomes" id="UP000806378">
    <property type="component" value="Unassembled WGS sequence"/>
</dbReference>
<dbReference type="InterPro" id="IPR005630">
    <property type="entry name" value="Terpene_synthase_metal-bd"/>
</dbReference>
<dbReference type="CDD" id="cd00684">
    <property type="entry name" value="Terpene_cyclase_plant_C1"/>
    <property type="match status" value="1"/>
</dbReference>
<dbReference type="PANTHER" id="PTHR31225">
    <property type="entry name" value="OS04G0344100 PROTEIN-RELATED"/>
    <property type="match status" value="1"/>
</dbReference>
<dbReference type="OrthoDB" id="1936865at2759"/>
<comment type="caution">
    <text evidence="9">The sequence shown here is derived from an EMBL/GenBank/DDBJ whole genome shotgun (WGS) entry which is preliminary data.</text>
</comment>
<evidence type="ECO:0000256" key="1">
    <source>
        <dbReference type="ARBA" id="ARBA00001936"/>
    </source>
</evidence>
<dbReference type="InterPro" id="IPR044814">
    <property type="entry name" value="Terpene_cyclase_plant_C1"/>
</dbReference>
<evidence type="ECO:0000256" key="3">
    <source>
        <dbReference type="ARBA" id="ARBA00022723"/>
    </source>
</evidence>
<dbReference type="Pfam" id="PF03936">
    <property type="entry name" value="Terpene_synth_C"/>
    <property type="match status" value="1"/>
</dbReference>
<dbReference type="GO" id="GO:0016102">
    <property type="term" value="P:diterpenoid biosynthetic process"/>
    <property type="evidence" value="ECO:0007669"/>
    <property type="project" value="InterPro"/>
</dbReference>
<keyword evidence="6" id="KW-0456">Lyase</keyword>
<proteinExistence type="predicted"/>
<dbReference type="Pfam" id="PF01397">
    <property type="entry name" value="Terpene_synth"/>
    <property type="match status" value="1"/>
</dbReference>
<dbReference type="InterPro" id="IPR008949">
    <property type="entry name" value="Isoprenoid_synthase_dom_sf"/>
</dbReference>
<dbReference type="InterPro" id="IPR034741">
    <property type="entry name" value="Terpene_cyclase-like_1_C"/>
</dbReference>
<name>A0A8T0CHY4_CORYI</name>
<keyword evidence="5" id="KW-0464">Manganese</keyword>
<dbReference type="AlphaFoldDB" id="A0A8T0CHY4"/>
<dbReference type="SFLD" id="SFLDS00005">
    <property type="entry name" value="Isoprenoid_Synthase_Type_I"/>
    <property type="match status" value="1"/>
</dbReference>
<comment type="cofactor">
    <cofactor evidence="2">
        <name>Mg(2+)</name>
        <dbReference type="ChEBI" id="CHEBI:18420"/>
    </cofactor>
</comment>
<dbReference type="Gramene" id="rna-gnl|WGS:JABURB|Cocit.L3176.1">
    <property type="protein sequence ID" value="cds-KAF7847227.1"/>
    <property type="gene ID" value="gene-BT93_L3176"/>
</dbReference>
<dbReference type="InterPro" id="IPR001906">
    <property type="entry name" value="Terpene_synth_N"/>
</dbReference>
<evidence type="ECO:0000256" key="4">
    <source>
        <dbReference type="ARBA" id="ARBA00022842"/>
    </source>
</evidence>
<evidence type="ECO:0000259" key="7">
    <source>
        <dbReference type="Pfam" id="PF01397"/>
    </source>
</evidence>
<dbReference type="SUPFAM" id="SSF48576">
    <property type="entry name" value="Terpenoid synthases"/>
    <property type="match status" value="1"/>
</dbReference>
<evidence type="ECO:0000256" key="5">
    <source>
        <dbReference type="ARBA" id="ARBA00023211"/>
    </source>
</evidence>
<dbReference type="InterPro" id="IPR008930">
    <property type="entry name" value="Terpenoid_cyclase/PrenylTrfase"/>
</dbReference>
<keyword evidence="10" id="KW-1185">Reference proteome</keyword>
<reference evidence="9" key="1">
    <citation type="submission" date="2020-05" db="EMBL/GenBank/DDBJ databases">
        <title>WGS assembly of Corymbia citriodora subspecies variegata.</title>
        <authorList>
            <person name="Barry K."/>
            <person name="Hundley H."/>
            <person name="Shu S."/>
            <person name="Jenkins J."/>
            <person name="Grimwood J."/>
            <person name="Baten A."/>
        </authorList>
    </citation>
    <scope>NUCLEOTIDE SEQUENCE</scope>
    <source>
        <strain evidence="9">CV2-018</strain>
    </source>
</reference>
<gene>
    <name evidence="9" type="ORF">BT93_L3176</name>
</gene>
<accession>A0A8T0CHY4</accession>
<dbReference type="GO" id="GO:0010333">
    <property type="term" value="F:terpene synthase activity"/>
    <property type="evidence" value="ECO:0007669"/>
    <property type="project" value="InterPro"/>
</dbReference>
<feature type="domain" description="Terpene synthase N-terminal" evidence="7">
    <location>
        <begin position="79"/>
        <end position="252"/>
    </location>
</feature>
<dbReference type="Gene3D" id="1.50.10.130">
    <property type="entry name" value="Terpene synthase, N-terminal domain"/>
    <property type="match status" value="1"/>
</dbReference>
<dbReference type="FunFam" id="1.50.10.130:FF:000001">
    <property type="entry name" value="Isoprene synthase, chloroplastic"/>
    <property type="match status" value="1"/>
</dbReference>
<evidence type="ECO:0000313" key="10">
    <source>
        <dbReference type="Proteomes" id="UP000806378"/>
    </source>
</evidence>
<dbReference type="EMBL" id="MU091084">
    <property type="protein sequence ID" value="KAF7847227.1"/>
    <property type="molecule type" value="Genomic_DNA"/>
</dbReference>
<comment type="cofactor">
    <cofactor evidence="1">
        <name>Mn(2+)</name>
        <dbReference type="ChEBI" id="CHEBI:29035"/>
    </cofactor>
</comment>
<dbReference type="PANTHER" id="PTHR31225:SF245">
    <property type="entry name" value="(-)-ALPHA-TERPINEOL SYNTHASE-LIKE"/>
    <property type="match status" value="1"/>
</dbReference>
<dbReference type="FunFam" id="1.10.600.10:FF:000007">
    <property type="entry name" value="Isoprene synthase, chloroplastic"/>
    <property type="match status" value="1"/>
</dbReference>
<dbReference type="SFLD" id="SFLDG01019">
    <property type="entry name" value="Terpene_Cyclase_Like_1_C_Termi"/>
    <property type="match status" value="1"/>
</dbReference>
<dbReference type="InterPro" id="IPR036965">
    <property type="entry name" value="Terpene_synth_N_sf"/>
</dbReference>
<evidence type="ECO:0000313" key="9">
    <source>
        <dbReference type="EMBL" id="KAF7847227.1"/>
    </source>
</evidence>
<evidence type="ECO:0000259" key="8">
    <source>
        <dbReference type="Pfam" id="PF03936"/>
    </source>
</evidence>
<dbReference type="Gene3D" id="1.10.600.10">
    <property type="entry name" value="Farnesyl Diphosphate Synthase"/>
    <property type="match status" value="1"/>
</dbReference>
<feature type="domain" description="Terpene synthase metal-binding" evidence="8">
    <location>
        <begin position="313"/>
        <end position="546"/>
    </location>
</feature>